<dbReference type="FunFam" id="3.40.50.880:FF:000009">
    <property type="entry name" value="Imidazole glycerol phosphate synthase subunit HisH"/>
    <property type="match status" value="1"/>
</dbReference>
<dbReference type="GO" id="GO:0005737">
    <property type="term" value="C:cytoplasm"/>
    <property type="evidence" value="ECO:0007669"/>
    <property type="project" value="UniProtKB-SubCell"/>
</dbReference>
<feature type="active site" evidence="12 13">
    <location>
        <position position="178"/>
    </location>
</feature>
<comment type="subcellular location">
    <subcellularLocation>
        <location evidence="1 12">Cytoplasm</location>
    </subcellularLocation>
</comment>
<organism evidence="15">
    <name type="scientific">Candidatus Berkiella cookevillensis</name>
    <dbReference type="NCBI Taxonomy" id="437022"/>
    <lineage>
        <taxon>Bacteria</taxon>
        <taxon>Pseudomonadati</taxon>
        <taxon>Pseudomonadota</taxon>
        <taxon>Gammaproteobacteria</taxon>
        <taxon>Candidatus Berkiellales</taxon>
        <taxon>Candidatus Berkiellaceae</taxon>
        <taxon>Candidatus Berkiella</taxon>
    </lineage>
</organism>
<keyword evidence="7 12" id="KW-0315">Glutamine amidotransferase</keyword>
<evidence type="ECO:0000256" key="13">
    <source>
        <dbReference type="PIRSR" id="PIRSR000495-1"/>
    </source>
</evidence>
<dbReference type="EC" id="4.3.2.10" evidence="12"/>
<evidence type="ECO:0000313" key="15">
    <source>
        <dbReference type="EMBL" id="KRG18348.1"/>
    </source>
</evidence>
<evidence type="ECO:0000313" key="17">
    <source>
        <dbReference type="Proteomes" id="UP000051494"/>
    </source>
</evidence>
<feature type="active site" description="Nucleophile" evidence="12 13">
    <location>
        <position position="76"/>
    </location>
</feature>
<evidence type="ECO:0000256" key="10">
    <source>
        <dbReference type="ARBA" id="ARBA00047838"/>
    </source>
</evidence>
<keyword evidence="15" id="KW-0808">Transferase</keyword>
<dbReference type="GO" id="GO:0000107">
    <property type="term" value="F:imidazoleglycerol-phosphate synthase activity"/>
    <property type="evidence" value="ECO:0007669"/>
    <property type="project" value="UniProtKB-UniRule"/>
</dbReference>
<dbReference type="EMBL" id="LKHV02000001">
    <property type="protein sequence ID" value="MCS5708111.1"/>
    <property type="molecule type" value="Genomic_DNA"/>
</dbReference>
<reference evidence="16" key="2">
    <citation type="journal article" date="2016" name="Genome Announc.">
        <title>Draft Genome Sequences of Two Novel Amoeba-Resistant Intranuclear Bacteria, 'Candidatus Berkiella cookevillensis' and 'Candidatus Berkiella aquae'.</title>
        <authorList>
            <person name="Mehari Y.T."/>
            <person name="Arivett B.A."/>
            <person name="Farone A.L."/>
            <person name="Gunderson J.H."/>
            <person name="Farone M.B."/>
        </authorList>
    </citation>
    <scope>NUCLEOTIDE SEQUENCE</scope>
    <source>
        <strain evidence="16">CC99</strain>
    </source>
</reference>
<dbReference type="RefSeq" id="WP_057624652.1">
    <property type="nucleotide sequence ID" value="NZ_LKHV02000001.1"/>
</dbReference>
<evidence type="ECO:0000256" key="2">
    <source>
        <dbReference type="ARBA" id="ARBA00005091"/>
    </source>
</evidence>
<keyword evidence="9 12" id="KW-0456">Lyase</keyword>
<dbReference type="SUPFAM" id="SSF52317">
    <property type="entry name" value="Class I glutamine amidotransferase-like"/>
    <property type="match status" value="1"/>
</dbReference>
<gene>
    <name evidence="15" type="primary">hisH_2</name>
    <name evidence="12 16" type="synonym">hisH</name>
    <name evidence="16" type="ORF">CC99x_004255</name>
    <name evidence="15" type="ORF">CC99x_01560</name>
</gene>
<dbReference type="CDD" id="cd01748">
    <property type="entry name" value="GATase1_IGP_Synthase"/>
    <property type="match status" value="1"/>
</dbReference>
<dbReference type="OrthoDB" id="9807137at2"/>
<protein>
    <recommendedName>
        <fullName evidence="12">Imidazole glycerol phosphate synthase subunit HisH</fullName>
        <ecNumber evidence="12">4.3.2.10</ecNumber>
    </recommendedName>
    <alternativeName>
        <fullName evidence="12">IGP synthase glutaminase subunit</fullName>
        <ecNumber evidence="12">3.5.1.2</ecNumber>
    </alternativeName>
    <alternativeName>
        <fullName evidence="12">IGP synthase subunit HisH</fullName>
    </alternativeName>
    <alternativeName>
        <fullName evidence="12">ImGP synthase subunit HisH</fullName>
        <shortName evidence="12">IGPS subunit HisH</shortName>
    </alternativeName>
</protein>
<feature type="domain" description="Glutamine amidotransferase" evidence="14">
    <location>
        <begin position="5"/>
        <end position="194"/>
    </location>
</feature>
<evidence type="ECO:0000313" key="16">
    <source>
        <dbReference type="EMBL" id="MCS5708111.1"/>
    </source>
</evidence>
<comment type="catalytic activity">
    <reaction evidence="11 12">
        <text>L-glutamine + H2O = L-glutamate + NH4(+)</text>
        <dbReference type="Rhea" id="RHEA:15889"/>
        <dbReference type="ChEBI" id="CHEBI:15377"/>
        <dbReference type="ChEBI" id="CHEBI:28938"/>
        <dbReference type="ChEBI" id="CHEBI:29985"/>
        <dbReference type="ChEBI" id="CHEBI:58359"/>
        <dbReference type="EC" id="3.5.1.2"/>
    </reaction>
</comment>
<dbReference type="UniPathway" id="UPA00031">
    <property type="reaction ID" value="UER00010"/>
</dbReference>
<dbReference type="Proteomes" id="UP000051494">
    <property type="component" value="Unassembled WGS sequence"/>
</dbReference>
<comment type="catalytic activity">
    <reaction evidence="10 12">
        <text>5-[(5-phospho-1-deoxy-D-ribulos-1-ylimino)methylamino]-1-(5-phospho-beta-D-ribosyl)imidazole-4-carboxamide + L-glutamine = D-erythro-1-(imidazol-4-yl)glycerol 3-phosphate + 5-amino-1-(5-phospho-beta-D-ribosyl)imidazole-4-carboxamide + L-glutamate + H(+)</text>
        <dbReference type="Rhea" id="RHEA:24793"/>
        <dbReference type="ChEBI" id="CHEBI:15378"/>
        <dbReference type="ChEBI" id="CHEBI:29985"/>
        <dbReference type="ChEBI" id="CHEBI:58278"/>
        <dbReference type="ChEBI" id="CHEBI:58359"/>
        <dbReference type="ChEBI" id="CHEBI:58475"/>
        <dbReference type="ChEBI" id="CHEBI:58525"/>
        <dbReference type="EC" id="4.3.2.10"/>
    </reaction>
</comment>
<evidence type="ECO:0000256" key="4">
    <source>
        <dbReference type="ARBA" id="ARBA00022490"/>
    </source>
</evidence>
<evidence type="ECO:0000256" key="6">
    <source>
        <dbReference type="ARBA" id="ARBA00022801"/>
    </source>
</evidence>
<comment type="function">
    <text evidence="12">IGPS catalyzes the conversion of PRFAR and glutamine to IGP, AICAR and glutamate. The HisH subunit catalyzes the hydrolysis of glutamine to glutamate and ammonia as part of the synthesis of IGP and AICAR. The resulting ammonia molecule is channeled to the active site of HisF.</text>
</comment>
<dbReference type="Pfam" id="PF00117">
    <property type="entry name" value="GATase"/>
    <property type="match status" value="1"/>
</dbReference>
<keyword evidence="15" id="KW-0328">Glycosyltransferase</keyword>
<comment type="caution">
    <text evidence="15">The sequence shown here is derived from an EMBL/GenBank/DDBJ whole genome shotgun (WGS) entry which is preliminary data.</text>
</comment>
<comment type="subunit">
    <text evidence="3 12">Heterodimer of HisH and HisF.</text>
</comment>
<dbReference type="PANTHER" id="PTHR42701">
    <property type="entry name" value="IMIDAZOLE GLYCEROL PHOSPHATE SYNTHASE SUBUNIT HISH"/>
    <property type="match status" value="1"/>
</dbReference>
<comment type="pathway">
    <text evidence="2 12">Amino-acid biosynthesis; L-histidine biosynthesis; L-histidine from 5-phospho-alpha-D-ribose 1-diphosphate: step 5/9.</text>
</comment>
<dbReference type="PIRSF" id="PIRSF000495">
    <property type="entry name" value="Amidotransf_hisH"/>
    <property type="match status" value="1"/>
</dbReference>
<dbReference type="GO" id="GO:0000105">
    <property type="term" value="P:L-histidine biosynthetic process"/>
    <property type="evidence" value="ECO:0007669"/>
    <property type="project" value="UniProtKB-UniRule"/>
</dbReference>
<feature type="active site" evidence="12 13">
    <location>
        <position position="180"/>
    </location>
</feature>
<keyword evidence="4 12" id="KW-0963">Cytoplasm</keyword>
<dbReference type="EMBL" id="LKHV01000007">
    <property type="protein sequence ID" value="KRG18348.1"/>
    <property type="molecule type" value="Genomic_DNA"/>
</dbReference>
<dbReference type="AlphaFoldDB" id="A0A0Q9YCN8"/>
<dbReference type="InterPro" id="IPR029062">
    <property type="entry name" value="Class_I_gatase-like"/>
</dbReference>
<keyword evidence="17" id="KW-1185">Reference proteome</keyword>
<dbReference type="EC" id="3.5.1.2" evidence="12"/>
<dbReference type="GO" id="GO:0004359">
    <property type="term" value="F:glutaminase activity"/>
    <property type="evidence" value="ECO:0007669"/>
    <property type="project" value="UniProtKB-EC"/>
</dbReference>
<evidence type="ECO:0000256" key="11">
    <source>
        <dbReference type="ARBA" id="ARBA00049534"/>
    </source>
</evidence>
<evidence type="ECO:0000256" key="12">
    <source>
        <dbReference type="HAMAP-Rule" id="MF_00278"/>
    </source>
</evidence>
<dbReference type="Gene3D" id="3.40.50.880">
    <property type="match status" value="1"/>
</dbReference>
<reference evidence="16" key="3">
    <citation type="submission" date="2021-06" db="EMBL/GenBank/DDBJ databases">
        <title>Genomic Description and Analysis of Intracellular Bacteria, Candidatus Berkiella cookevillensis and Candidatus Berkiella aquae.</title>
        <authorList>
            <person name="Kidane D.T."/>
            <person name="Mehari Y.T."/>
            <person name="Rice F.C."/>
            <person name="Arivett B.A."/>
            <person name="Farone A.L."/>
            <person name="Berk S.G."/>
            <person name="Farone M.B."/>
        </authorList>
    </citation>
    <scope>NUCLEOTIDE SEQUENCE</scope>
    <source>
        <strain evidence="16">CC99</strain>
    </source>
</reference>
<dbReference type="PATRIC" id="fig|1590042.3.peg.1584"/>
<dbReference type="GO" id="GO:0016829">
    <property type="term" value="F:lyase activity"/>
    <property type="evidence" value="ECO:0007669"/>
    <property type="project" value="UniProtKB-KW"/>
</dbReference>
<dbReference type="InterPro" id="IPR010139">
    <property type="entry name" value="Imidazole-glycPsynth_HisH"/>
</dbReference>
<accession>A0A0Q9YCN8</accession>
<evidence type="ECO:0000256" key="7">
    <source>
        <dbReference type="ARBA" id="ARBA00022962"/>
    </source>
</evidence>
<dbReference type="HAMAP" id="MF_00278">
    <property type="entry name" value="HisH"/>
    <property type="match status" value="1"/>
</dbReference>
<name>A0A0Q9YCN8_9GAMM</name>
<dbReference type="PANTHER" id="PTHR42701:SF1">
    <property type="entry name" value="IMIDAZOLE GLYCEROL PHOSPHATE SYNTHASE SUBUNIT HISH"/>
    <property type="match status" value="1"/>
</dbReference>
<evidence type="ECO:0000256" key="3">
    <source>
        <dbReference type="ARBA" id="ARBA00011152"/>
    </source>
</evidence>
<evidence type="ECO:0000256" key="9">
    <source>
        <dbReference type="ARBA" id="ARBA00023239"/>
    </source>
</evidence>
<dbReference type="PROSITE" id="PS51273">
    <property type="entry name" value="GATASE_TYPE_1"/>
    <property type="match status" value="1"/>
</dbReference>
<evidence type="ECO:0000256" key="1">
    <source>
        <dbReference type="ARBA" id="ARBA00004496"/>
    </source>
</evidence>
<keyword evidence="6 12" id="KW-0378">Hydrolase</keyword>
<dbReference type="InterPro" id="IPR017926">
    <property type="entry name" value="GATASE"/>
</dbReference>
<reference evidence="15" key="1">
    <citation type="submission" date="2015-09" db="EMBL/GenBank/DDBJ databases">
        <title>Draft Genome Sequences of Two Novel Amoeba-resistant Intranuclear Bacteria, Candidatus Berkiella cookevillensis and Candidatus Berkiella aquae.</title>
        <authorList>
            <person name="Mehari Y.T."/>
            <person name="Arivett B.A."/>
            <person name="Farone A.L."/>
            <person name="Gunderson J.H."/>
            <person name="Farone M.B."/>
        </authorList>
    </citation>
    <scope>NUCLEOTIDE SEQUENCE [LARGE SCALE GENOMIC DNA]</scope>
    <source>
        <strain evidence="15">CC99</strain>
    </source>
</reference>
<evidence type="ECO:0000256" key="8">
    <source>
        <dbReference type="ARBA" id="ARBA00023102"/>
    </source>
</evidence>
<evidence type="ECO:0000256" key="5">
    <source>
        <dbReference type="ARBA" id="ARBA00022605"/>
    </source>
</evidence>
<dbReference type="NCBIfam" id="TIGR01855">
    <property type="entry name" value="IMP_synth_hisH"/>
    <property type="match status" value="1"/>
</dbReference>
<proteinExistence type="inferred from homology"/>
<sequence>MIAIVKDCGTNVASLVYALERIGKTAIVTNDAEIIETASHVILPGVSSATRAMAKLKENNLTEIIKNLKQPVLGICSGMQILFSQSEEGMTATLDIIPGQVKKLMSTQQCVLPHMGWNRVCEIKKNEPLFEDVPDDSYVYYVHSFAVACLPQTIAQSSYAEIFSAAVLHKNFYGVQFHPERSGKIGENILNNFVNL</sequence>
<evidence type="ECO:0000259" key="14">
    <source>
        <dbReference type="Pfam" id="PF00117"/>
    </source>
</evidence>
<dbReference type="STRING" id="437022.CC99x_01560"/>
<keyword evidence="8 12" id="KW-0368">Histidine biosynthesis</keyword>
<keyword evidence="5 12" id="KW-0028">Amino-acid biosynthesis</keyword>